<keyword evidence="2" id="KW-1185">Reference proteome</keyword>
<evidence type="ECO:0000313" key="2">
    <source>
        <dbReference type="Proteomes" id="UP001215598"/>
    </source>
</evidence>
<dbReference type="AlphaFoldDB" id="A0AAD7NMZ8"/>
<dbReference type="Proteomes" id="UP001215598">
    <property type="component" value="Unassembled WGS sequence"/>
</dbReference>
<protein>
    <submittedName>
        <fullName evidence="1">Uncharacterized protein</fullName>
    </submittedName>
</protein>
<gene>
    <name evidence="1" type="ORF">B0H16DRAFT_312852</name>
</gene>
<reference evidence="1" key="1">
    <citation type="submission" date="2023-03" db="EMBL/GenBank/DDBJ databases">
        <title>Massive genome expansion in bonnet fungi (Mycena s.s.) driven by repeated elements and novel gene families across ecological guilds.</title>
        <authorList>
            <consortium name="Lawrence Berkeley National Laboratory"/>
            <person name="Harder C.B."/>
            <person name="Miyauchi S."/>
            <person name="Viragh M."/>
            <person name="Kuo A."/>
            <person name="Thoen E."/>
            <person name="Andreopoulos B."/>
            <person name="Lu D."/>
            <person name="Skrede I."/>
            <person name="Drula E."/>
            <person name="Henrissat B."/>
            <person name="Morin E."/>
            <person name="Kohler A."/>
            <person name="Barry K."/>
            <person name="LaButti K."/>
            <person name="Morin E."/>
            <person name="Salamov A."/>
            <person name="Lipzen A."/>
            <person name="Mereny Z."/>
            <person name="Hegedus B."/>
            <person name="Baldrian P."/>
            <person name="Stursova M."/>
            <person name="Weitz H."/>
            <person name="Taylor A."/>
            <person name="Grigoriev I.V."/>
            <person name="Nagy L.G."/>
            <person name="Martin F."/>
            <person name="Kauserud H."/>
        </authorList>
    </citation>
    <scope>NUCLEOTIDE SEQUENCE</scope>
    <source>
        <strain evidence="1">CBHHK182m</strain>
    </source>
</reference>
<dbReference type="EMBL" id="JARKIB010000020">
    <property type="protein sequence ID" value="KAJ7768285.1"/>
    <property type="molecule type" value="Genomic_DNA"/>
</dbReference>
<name>A0AAD7NMZ8_9AGAR</name>
<comment type="caution">
    <text evidence="1">The sequence shown here is derived from an EMBL/GenBank/DDBJ whole genome shotgun (WGS) entry which is preliminary data.</text>
</comment>
<proteinExistence type="predicted"/>
<organism evidence="1 2">
    <name type="scientific">Mycena metata</name>
    <dbReference type="NCBI Taxonomy" id="1033252"/>
    <lineage>
        <taxon>Eukaryota</taxon>
        <taxon>Fungi</taxon>
        <taxon>Dikarya</taxon>
        <taxon>Basidiomycota</taxon>
        <taxon>Agaricomycotina</taxon>
        <taxon>Agaricomycetes</taxon>
        <taxon>Agaricomycetidae</taxon>
        <taxon>Agaricales</taxon>
        <taxon>Marasmiineae</taxon>
        <taxon>Mycenaceae</taxon>
        <taxon>Mycena</taxon>
    </lineage>
</organism>
<evidence type="ECO:0000313" key="1">
    <source>
        <dbReference type="EMBL" id="KAJ7768285.1"/>
    </source>
</evidence>
<sequence length="486" mass="54010">MGTRGYRVYRWKGYYHVQYNHYDSYPDGLGVQIASEIPVRDEESYKQWLQAMRDSLDEDLENNKDLIDEIGDGRYFITTNQPTTDIFIEWVYEIDLDHEVFLVDSSPLFALKNTPSMNLFVECIGVDSYGHRSYKPSTPKEHIYHWKSDPPQVEQSVIDDYATRQANSSDQLSISELLGTTDSISDCESVRIAIHEVIIGLILGEWRLGNLIRHLETAPDRTQIPEAGVLLPIGVDMVQVVIGRMLFGATPKRAPVEARSGSGFGWLAPDICLRITTHLDDARNAKKAILELVDEIIAHRQPGRVTYGIIFSCFHCIIVRVDTQNSFMSTSALQFLPSFYATSSSTPGTTAIGRLGLHCLNTNRESVANSVNTGHFLHNVPAEVLEEITVYLGPSALGNLCAAVPLFKPAAGRVLRFPHVDDYRLVGLFQDEEIKRSLTAKGFSATQNGVPELNMVIGVGGSGAFGVSIGVTTRDLRWDLQTSAEV</sequence>
<accession>A0AAD7NMZ8</accession>